<accession>A0ABU8XIT7</accession>
<keyword evidence="2" id="KW-1185">Reference proteome</keyword>
<sequence>MDLPTSENVLELDDQQLAGLAASWRTRAGYGDREAFGAAHILEVERRRRVRASGVETRPVSVLSPPESKVPWWNFWSRSQGRPDHLGTLPPRKWKR</sequence>
<protein>
    <submittedName>
        <fullName evidence="1">Uncharacterized protein</fullName>
    </submittedName>
</protein>
<proteinExistence type="predicted"/>
<dbReference type="Proteomes" id="UP001367030">
    <property type="component" value="Unassembled WGS sequence"/>
</dbReference>
<dbReference type="RefSeq" id="WP_340339641.1">
    <property type="nucleotide sequence ID" value="NZ_JBBKZS010000032.1"/>
</dbReference>
<comment type="caution">
    <text evidence="1">The sequence shown here is derived from an EMBL/GenBank/DDBJ whole genome shotgun (WGS) entry which is preliminary data.</text>
</comment>
<evidence type="ECO:0000313" key="2">
    <source>
        <dbReference type="Proteomes" id="UP001367030"/>
    </source>
</evidence>
<name>A0ABU8XIT7_9BURK</name>
<reference evidence="1 2" key="1">
    <citation type="submission" date="2024-03" db="EMBL/GenBank/DDBJ databases">
        <title>Novel species of the genus Variovorax.</title>
        <authorList>
            <person name="Liu Q."/>
            <person name="Xin Y.-H."/>
        </authorList>
    </citation>
    <scope>NUCLEOTIDE SEQUENCE [LARGE SCALE GENOMIC DNA]</scope>
    <source>
        <strain evidence="1 2">KACC 18901</strain>
    </source>
</reference>
<dbReference type="EMBL" id="JBBKZS010000032">
    <property type="protein sequence ID" value="MEJ8859606.1"/>
    <property type="molecule type" value="Genomic_DNA"/>
</dbReference>
<gene>
    <name evidence="1" type="ORF">WKW79_33945</name>
</gene>
<evidence type="ECO:0000313" key="1">
    <source>
        <dbReference type="EMBL" id="MEJ8859606.1"/>
    </source>
</evidence>
<organism evidence="1 2">
    <name type="scientific">Variovorax robiniae</name>
    <dbReference type="NCBI Taxonomy" id="1836199"/>
    <lineage>
        <taxon>Bacteria</taxon>
        <taxon>Pseudomonadati</taxon>
        <taxon>Pseudomonadota</taxon>
        <taxon>Betaproteobacteria</taxon>
        <taxon>Burkholderiales</taxon>
        <taxon>Comamonadaceae</taxon>
        <taxon>Variovorax</taxon>
    </lineage>
</organism>